<dbReference type="CDD" id="cd00130">
    <property type="entry name" value="PAS"/>
    <property type="match status" value="1"/>
</dbReference>
<evidence type="ECO:0000259" key="4">
    <source>
        <dbReference type="PROSITE" id="PS50113"/>
    </source>
</evidence>
<dbReference type="Pfam" id="PF01740">
    <property type="entry name" value="STAS"/>
    <property type="match status" value="1"/>
</dbReference>
<dbReference type="SUPFAM" id="SSF52091">
    <property type="entry name" value="SpoIIaa-like"/>
    <property type="match status" value="1"/>
</dbReference>
<name>A0A6N7PNZ2_9BACT</name>
<dbReference type="SUPFAM" id="SSF55785">
    <property type="entry name" value="PYP-like sensor domain (PAS domain)"/>
    <property type="match status" value="1"/>
</dbReference>
<keyword evidence="7" id="KW-1185">Reference proteome</keyword>
<feature type="domain" description="STAS" evidence="5">
    <location>
        <begin position="183"/>
        <end position="294"/>
    </location>
</feature>
<organism evidence="6 7">
    <name type="scientific">Polyangium spumosum</name>
    <dbReference type="NCBI Taxonomy" id="889282"/>
    <lineage>
        <taxon>Bacteria</taxon>
        <taxon>Pseudomonadati</taxon>
        <taxon>Myxococcota</taxon>
        <taxon>Polyangia</taxon>
        <taxon>Polyangiales</taxon>
        <taxon>Polyangiaceae</taxon>
        <taxon>Polyangium</taxon>
    </lineage>
</organism>
<evidence type="ECO:0000313" key="6">
    <source>
        <dbReference type="EMBL" id="MRG92516.1"/>
    </source>
</evidence>
<feature type="coiled-coil region" evidence="2">
    <location>
        <begin position="15"/>
        <end position="42"/>
    </location>
</feature>
<dbReference type="PANTHER" id="PTHR33745">
    <property type="entry name" value="RSBT ANTAGONIST PROTEIN RSBS-RELATED"/>
    <property type="match status" value="1"/>
</dbReference>
<dbReference type="InterPro" id="IPR002645">
    <property type="entry name" value="STAS_dom"/>
</dbReference>
<gene>
    <name evidence="6" type="ORF">GF068_11335</name>
</gene>
<proteinExistence type="predicted"/>
<feature type="domain" description="PAS" evidence="3">
    <location>
        <begin position="38"/>
        <end position="110"/>
    </location>
</feature>
<dbReference type="Proteomes" id="UP000440224">
    <property type="component" value="Unassembled WGS sequence"/>
</dbReference>
<sequence>MTKQDDSPLDPADELGRAKRRIAELEAELAAANARRNDTRWVLDALDKAGIGAWEWDIPRDVVTWTDGVLVVYGIDRATFTGDYAGVLRHVHPEDRPMLKERVDRVFRVADPGYDIEHRIVTAKGETRWVRAHGFSYRDESGKPYRLAGLVLDITEQRREQAEKEAIQQQIIDAQRESLRQLGAPIIPLATNALAMPLVGTLTPERATLVTETLLHAVTERAAEHVILDVTGVPAVDHEVADGLLRVAQAVRLLGAEVALTGMQPAVAQALVELGVDMSAFVTRADLQSGIAWASRRARR</sequence>
<dbReference type="PANTHER" id="PTHR33745:SF3">
    <property type="entry name" value="RSBT CO-ANTAGONIST PROTEIN RSBRC"/>
    <property type="match status" value="1"/>
</dbReference>
<dbReference type="PROSITE" id="PS50113">
    <property type="entry name" value="PAC"/>
    <property type="match status" value="1"/>
</dbReference>
<keyword evidence="1" id="KW-0597">Phosphoprotein</keyword>
<feature type="domain" description="PAC" evidence="4">
    <location>
        <begin position="114"/>
        <end position="166"/>
    </location>
</feature>
<dbReference type="InterPro" id="IPR036513">
    <property type="entry name" value="STAS_dom_sf"/>
</dbReference>
<dbReference type="RefSeq" id="WP_153819386.1">
    <property type="nucleotide sequence ID" value="NZ_WJIE01000003.1"/>
</dbReference>
<evidence type="ECO:0000256" key="1">
    <source>
        <dbReference type="ARBA" id="ARBA00022553"/>
    </source>
</evidence>
<evidence type="ECO:0000259" key="5">
    <source>
        <dbReference type="PROSITE" id="PS50801"/>
    </source>
</evidence>
<dbReference type="Pfam" id="PF08447">
    <property type="entry name" value="PAS_3"/>
    <property type="match status" value="1"/>
</dbReference>
<dbReference type="InterPro" id="IPR001610">
    <property type="entry name" value="PAC"/>
</dbReference>
<accession>A0A6N7PNZ2</accession>
<dbReference type="Gene3D" id="3.30.750.24">
    <property type="entry name" value="STAS domain"/>
    <property type="match status" value="1"/>
</dbReference>
<reference evidence="6 7" key="1">
    <citation type="submission" date="2019-10" db="EMBL/GenBank/DDBJ databases">
        <title>A soil myxobacterium in the family Polyangiaceae.</title>
        <authorList>
            <person name="Li Y."/>
            <person name="Wang J."/>
        </authorList>
    </citation>
    <scope>NUCLEOTIDE SEQUENCE [LARGE SCALE GENOMIC DNA]</scope>
    <source>
        <strain evidence="6 7">DSM 14734</strain>
    </source>
</reference>
<dbReference type="InterPro" id="IPR051932">
    <property type="entry name" value="Bact_StressResp_Reg"/>
</dbReference>
<dbReference type="InterPro" id="IPR000700">
    <property type="entry name" value="PAS-assoc_C"/>
</dbReference>
<dbReference type="PROSITE" id="PS50112">
    <property type="entry name" value="PAS"/>
    <property type="match status" value="1"/>
</dbReference>
<comment type="caution">
    <text evidence="6">The sequence shown here is derived from an EMBL/GenBank/DDBJ whole genome shotgun (WGS) entry which is preliminary data.</text>
</comment>
<dbReference type="Gene3D" id="2.10.70.100">
    <property type="match status" value="1"/>
</dbReference>
<evidence type="ECO:0000259" key="3">
    <source>
        <dbReference type="PROSITE" id="PS50112"/>
    </source>
</evidence>
<dbReference type="EMBL" id="WJIE01000003">
    <property type="protein sequence ID" value="MRG92516.1"/>
    <property type="molecule type" value="Genomic_DNA"/>
</dbReference>
<dbReference type="PROSITE" id="PS50801">
    <property type="entry name" value="STAS"/>
    <property type="match status" value="1"/>
</dbReference>
<dbReference type="CDD" id="cd07041">
    <property type="entry name" value="STAS_RsbR_RsbS_like"/>
    <property type="match status" value="1"/>
</dbReference>
<dbReference type="InterPro" id="IPR035965">
    <property type="entry name" value="PAS-like_dom_sf"/>
</dbReference>
<dbReference type="NCBIfam" id="TIGR00229">
    <property type="entry name" value="sensory_box"/>
    <property type="match status" value="1"/>
</dbReference>
<dbReference type="InterPro" id="IPR013655">
    <property type="entry name" value="PAS_fold_3"/>
</dbReference>
<dbReference type="InterPro" id="IPR000014">
    <property type="entry name" value="PAS"/>
</dbReference>
<protein>
    <submittedName>
        <fullName evidence="6">PAS domain-containing protein</fullName>
    </submittedName>
</protein>
<dbReference type="Gene3D" id="3.30.450.20">
    <property type="entry name" value="PAS domain"/>
    <property type="match status" value="1"/>
</dbReference>
<dbReference type="OrthoDB" id="9787818at2"/>
<evidence type="ECO:0000256" key="2">
    <source>
        <dbReference type="SAM" id="Coils"/>
    </source>
</evidence>
<evidence type="ECO:0000313" key="7">
    <source>
        <dbReference type="Proteomes" id="UP000440224"/>
    </source>
</evidence>
<dbReference type="SMART" id="SM00086">
    <property type="entry name" value="PAC"/>
    <property type="match status" value="1"/>
</dbReference>
<keyword evidence="2" id="KW-0175">Coiled coil</keyword>
<dbReference type="AlphaFoldDB" id="A0A6N7PNZ2"/>